<comment type="caution">
    <text evidence="3">The sequence shown here is derived from an EMBL/GenBank/DDBJ whole genome shotgun (WGS) entry which is preliminary data.</text>
</comment>
<dbReference type="NCBIfam" id="NF033516">
    <property type="entry name" value="transpos_IS3"/>
    <property type="match status" value="1"/>
</dbReference>
<dbReference type="InterPro" id="IPR050900">
    <property type="entry name" value="Transposase_IS3/IS150/IS904"/>
</dbReference>
<accession>A0ABS6C6M3</accession>
<feature type="domain" description="Integrase catalytic" evidence="2">
    <location>
        <begin position="127"/>
        <end position="288"/>
    </location>
</feature>
<dbReference type="Proteomes" id="UP000740830">
    <property type="component" value="Unassembled WGS sequence"/>
</dbReference>
<dbReference type="PROSITE" id="PS50994">
    <property type="entry name" value="INTEGRASE"/>
    <property type="match status" value="1"/>
</dbReference>
<comment type="function">
    <text evidence="1">Involved in the transposition of the insertion sequence.</text>
</comment>
<dbReference type="RefSeq" id="WP_216132947.1">
    <property type="nucleotide sequence ID" value="NZ_JAHLDG010000046.1"/>
</dbReference>
<gene>
    <name evidence="3" type="ORF">KPL27_13835</name>
</gene>
<protein>
    <submittedName>
        <fullName evidence="3">IS3 family transposase</fullName>
    </submittedName>
</protein>
<dbReference type="InterPro" id="IPR001584">
    <property type="entry name" value="Integrase_cat-core"/>
</dbReference>
<dbReference type="InterPro" id="IPR025948">
    <property type="entry name" value="HTH-like_dom"/>
</dbReference>
<dbReference type="PANTHER" id="PTHR46889:SF4">
    <property type="entry name" value="TRANSPOSASE INSO FOR INSERTION SEQUENCE ELEMENT IS911B-RELATED"/>
    <property type="match status" value="1"/>
</dbReference>
<sequence length="299" mass="34942">METSEKQDDLNEECKRRLNVSGVLKILGVSRSGYNSFKKRLPSDMYKRKETIKAQIKQIYDDSYQNYGAPKITQIIKQNGEIIAEKTVGNYMREMGLKAQYTKPYTTTTKDSNFSEELINILNEEFNPEEPNAVWCSDITYIWTYDGFAYLTSIMDLYSRKIISWVLSTTLESKWVIEAIEKAKASRNINNPLVMHSDRGIQYTSAAYQEATENFINSYSKKAYPWDNACIESFHALIKREWLNRFKILDYNHAHRLVFNYIEAFYNTVRIHSHCGYLSPNQYEIVYKEGLNKLYLTAG</sequence>
<proteinExistence type="predicted"/>
<organism evidence="3 4">
    <name type="scientific">Clostridium algidicarnis</name>
    <dbReference type="NCBI Taxonomy" id="37659"/>
    <lineage>
        <taxon>Bacteria</taxon>
        <taxon>Bacillati</taxon>
        <taxon>Bacillota</taxon>
        <taxon>Clostridia</taxon>
        <taxon>Eubacteriales</taxon>
        <taxon>Clostridiaceae</taxon>
        <taxon>Clostridium</taxon>
    </lineage>
</organism>
<evidence type="ECO:0000313" key="4">
    <source>
        <dbReference type="Proteomes" id="UP000740830"/>
    </source>
</evidence>
<evidence type="ECO:0000259" key="2">
    <source>
        <dbReference type="PROSITE" id="PS50994"/>
    </source>
</evidence>
<dbReference type="PANTHER" id="PTHR46889">
    <property type="entry name" value="TRANSPOSASE INSF FOR INSERTION SEQUENCE IS3B-RELATED"/>
    <property type="match status" value="1"/>
</dbReference>
<keyword evidence="4" id="KW-1185">Reference proteome</keyword>
<evidence type="ECO:0000313" key="3">
    <source>
        <dbReference type="EMBL" id="MBU3221133.1"/>
    </source>
</evidence>
<dbReference type="InterPro" id="IPR048020">
    <property type="entry name" value="Transpos_IS3"/>
</dbReference>
<dbReference type="Pfam" id="PF00665">
    <property type="entry name" value="rve"/>
    <property type="match status" value="1"/>
</dbReference>
<dbReference type="Pfam" id="PF13276">
    <property type="entry name" value="HTH_21"/>
    <property type="match status" value="1"/>
</dbReference>
<evidence type="ECO:0000256" key="1">
    <source>
        <dbReference type="ARBA" id="ARBA00002286"/>
    </source>
</evidence>
<dbReference type="EMBL" id="JAHLDG010000046">
    <property type="protein sequence ID" value="MBU3221133.1"/>
    <property type="molecule type" value="Genomic_DNA"/>
</dbReference>
<dbReference type="Pfam" id="PF13683">
    <property type="entry name" value="rve_3"/>
    <property type="match status" value="1"/>
</dbReference>
<name>A0ABS6C6M3_9CLOT</name>
<reference evidence="3 4" key="1">
    <citation type="submission" date="2021-06" db="EMBL/GenBank/DDBJ databases">
        <title>Clostridia strains as spoilage organisms.</title>
        <authorList>
            <person name="Wambui J."/>
            <person name="Stephan R."/>
            <person name="Stevens M.J.A."/>
        </authorList>
    </citation>
    <scope>NUCLEOTIDE SEQUENCE [LARGE SCALE GENOMIC DNA]</scope>
    <source>
        <strain evidence="3 4">CM013</strain>
    </source>
</reference>